<evidence type="ECO:0000256" key="2">
    <source>
        <dbReference type="ARBA" id="ARBA00022448"/>
    </source>
</evidence>
<keyword evidence="3" id="KW-0653">Protein transport</keyword>
<keyword evidence="2 3" id="KW-0813">Transport</keyword>
<dbReference type="InterPro" id="IPR004140">
    <property type="entry name" value="Exo70"/>
</dbReference>
<accession>A0AAP0G0Q5</accession>
<organism evidence="5 6">
    <name type="scientific">Platanthera zijinensis</name>
    <dbReference type="NCBI Taxonomy" id="2320716"/>
    <lineage>
        <taxon>Eukaryota</taxon>
        <taxon>Viridiplantae</taxon>
        <taxon>Streptophyta</taxon>
        <taxon>Embryophyta</taxon>
        <taxon>Tracheophyta</taxon>
        <taxon>Spermatophyta</taxon>
        <taxon>Magnoliopsida</taxon>
        <taxon>Liliopsida</taxon>
        <taxon>Asparagales</taxon>
        <taxon>Orchidaceae</taxon>
        <taxon>Orchidoideae</taxon>
        <taxon>Orchideae</taxon>
        <taxon>Orchidinae</taxon>
        <taxon>Platanthera</taxon>
    </lineage>
</organism>
<comment type="caution">
    <text evidence="5">The sequence shown here is derived from an EMBL/GenBank/DDBJ whole genome shotgun (WGS) entry which is preliminary data.</text>
</comment>
<dbReference type="GO" id="GO:0000145">
    <property type="term" value="C:exocyst"/>
    <property type="evidence" value="ECO:0007669"/>
    <property type="project" value="InterPro"/>
</dbReference>
<dbReference type="SUPFAM" id="SSF74788">
    <property type="entry name" value="Cullin repeat-like"/>
    <property type="match status" value="1"/>
</dbReference>
<dbReference type="InterPro" id="IPR016159">
    <property type="entry name" value="Cullin_repeat-like_dom_sf"/>
</dbReference>
<gene>
    <name evidence="5" type="ORF">KSP39_PZI016179</name>
</gene>
<dbReference type="GO" id="GO:0005546">
    <property type="term" value="F:phosphatidylinositol-4,5-bisphosphate binding"/>
    <property type="evidence" value="ECO:0007669"/>
    <property type="project" value="InterPro"/>
</dbReference>
<name>A0AAP0G0Q5_9ASPA</name>
<dbReference type="InterPro" id="IPR046364">
    <property type="entry name" value="Exo70_C"/>
</dbReference>
<reference evidence="5 6" key="1">
    <citation type="journal article" date="2022" name="Nat. Plants">
        <title>Genomes of leafy and leafless Platanthera orchids illuminate the evolution of mycoheterotrophy.</title>
        <authorList>
            <person name="Li M.H."/>
            <person name="Liu K.W."/>
            <person name="Li Z."/>
            <person name="Lu H.C."/>
            <person name="Ye Q.L."/>
            <person name="Zhang D."/>
            <person name="Wang J.Y."/>
            <person name="Li Y.F."/>
            <person name="Zhong Z.M."/>
            <person name="Liu X."/>
            <person name="Yu X."/>
            <person name="Liu D.K."/>
            <person name="Tu X.D."/>
            <person name="Liu B."/>
            <person name="Hao Y."/>
            <person name="Liao X.Y."/>
            <person name="Jiang Y.T."/>
            <person name="Sun W.H."/>
            <person name="Chen J."/>
            <person name="Chen Y.Q."/>
            <person name="Ai Y."/>
            <person name="Zhai J.W."/>
            <person name="Wu S.S."/>
            <person name="Zhou Z."/>
            <person name="Hsiao Y.Y."/>
            <person name="Wu W.L."/>
            <person name="Chen Y.Y."/>
            <person name="Lin Y.F."/>
            <person name="Hsu J.L."/>
            <person name="Li C.Y."/>
            <person name="Wang Z.W."/>
            <person name="Zhao X."/>
            <person name="Zhong W.Y."/>
            <person name="Ma X.K."/>
            <person name="Ma L."/>
            <person name="Huang J."/>
            <person name="Chen G.Z."/>
            <person name="Huang M.Z."/>
            <person name="Huang L."/>
            <person name="Peng D.H."/>
            <person name="Luo Y.B."/>
            <person name="Zou S.Q."/>
            <person name="Chen S.P."/>
            <person name="Lan S."/>
            <person name="Tsai W.C."/>
            <person name="Van de Peer Y."/>
            <person name="Liu Z.J."/>
        </authorList>
    </citation>
    <scope>NUCLEOTIDE SEQUENCE [LARGE SCALE GENOMIC DNA]</scope>
    <source>
        <strain evidence="5">Lor287</strain>
    </source>
</reference>
<feature type="domain" description="Exocyst complex subunit Exo70 C-terminal" evidence="4">
    <location>
        <begin position="53"/>
        <end position="138"/>
    </location>
</feature>
<comment type="similarity">
    <text evidence="1 3">Belongs to the EXO70 family.</text>
</comment>
<dbReference type="AlphaFoldDB" id="A0AAP0G0Q5"/>
<dbReference type="GO" id="GO:0006887">
    <property type="term" value="P:exocytosis"/>
    <property type="evidence" value="ECO:0007669"/>
    <property type="project" value="UniProtKB-KW"/>
</dbReference>
<comment type="function">
    <text evidence="3">Component of the exocyst complex.</text>
</comment>
<dbReference type="PANTHER" id="PTHR12542:SF7">
    <property type="entry name" value="EXOCYST SUBUNIT EXO70 FAMILY PROTEIN"/>
    <property type="match status" value="1"/>
</dbReference>
<sequence length="140" mass="15942">MISVGYSGECFHVFVTVYKSAMELCLCHLNIERLSIGDVQQLDWEVLESKIRRWICAARVCVRIIFPSESRLCDLIFNTLARDDSPFIETVKTAATQLLSFVDAISIIRRALKKLFKFLDLHNALAELLPNFAIIFQSSA</sequence>
<dbReference type="PANTHER" id="PTHR12542">
    <property type="entry name" value="EXOCYST COMPLEX PROTEIN EXO70"/>
    <property type="match status" value="1"/>
</dbReference>
<evidence type="ECO:0000313" key="5">
    <source>
        <dbReference type="EMBL" id="KAK8930655.1"/>
    </source>
</evidence>
<evidence type="ECO:0000259" key="4">
    <source>
        <dbReference type="Pfam" id="PF03081"/>
    </source>
</evidence>
<dbReference type="Gene3D" id="1.20.1280.170">
    <property type="entry name" value="Exocyst complex component Exo70"/>
    <property type="match status" value="1"/>
</dbReference>
<evidence type="ECO:0000313" key="6">
    <source>
        <dbReference type="Proteomes" id="UP001418222"/>
    </source>
</evidence>
<dbReference type="Proteomes" id="UP001418222">
    <property type="component" value="Unassembled WGS sequence"/>
</dbReference>
<proteinExistence type="inferred from homology"/>
<dbReference type="EMBL" id="JBBWWQ010000014">
    <property type="protein sequence ID" value="KAK8930655.1"/>
    <property type="molecule type" value="Genomic_DNA"/>
</dbReference>
<keyword evidence="6" id="KW-1185">Reference proteome</keyword>
<dbReference type="GO" id="GO:0015031">
    <property type="term" value="P:protein transport"/>
    <property type="evidence" value="ECO:0007669"/>
    <property type="project" value="UniProtKB-KW"/>
</dbReference>
<dbReference type="Pfam" id="PF03081">
    <property type="entry name" value="Exo70_C"/>
    <property type="match status" value="1"/>
</dbReference>
<keyword evidence="3" id="KW-0268">Exocytosis</keyword>
<evidence type="ECO:0000256" key="3">
    <source>
        <dbReference type="RuleBase" id="RU365026"/>
    </source>
</evidence>
<evidence type="ECO:0000256" key="1">
    <source>
        <dbReference type="ARBA" id="ARBA00006756"/>
    </source>
</evidence>
<protein>
    <recommendedName>
        <fullName evidence="3">Exocyst subunit Exo70 family protein</fullName>
    </recommendedName>
</protein>